<dbReference type="PROSITE" id="PS50921">
    <property type="entry name" value="ANTAR"/>
    <property type="match status" value="1"/>
</dbReference>
<dbReference type="PIRSF" id="PIRSF036625">
    <property type="entry name" value="GAF_ANTAR"/>
    <property type="match status" value="1"/>
</dbReference>
<proteinExistence type="predicted"/>
<dbReference type="InterPro" id="IPR003018">
    <property type="entry name" value="GAF"/>
</dbReference>
<protein>
    <submittedName>
        <fullName evidence="6">GAF and ANTAR domain-containing protein</fullName>
    </submittedName>
</protein>
<dbReference type="Gene3D" id="3.30.450.40">
    <property type="match status" value="1"/>
</dbReference>
<comment type="caution">
    <text evidence="6">The sequence shown here is derived from an EMBL/GenBank/DDBJ whole genome shotgun (WGS) entry which is preliminary data.</text>
</comment>
<dbReference type="Pfam" id="PF13185">
    <property type="entry name" value="GAF_2"/>
    <property type="match status" value="1"/>
</dbReference>
<dbReference type="InterPro" id="IPR005561">
    <property type="entry name" value="ANTAR"/>
</dbReference>
<evidence type="ECO:0000256" key="1">
    <source>
        <dbReference type="ARBA" id="ARBA00022679"/>
    </source>
</evidence>
<evidence type="ECO:0000256" key="4">
    <source>
        <dbReference type="ARBA" id="ARBA00023163"/>
    </source>
</evidence>
<keyword evidence="3" id="KW-0805">Transcription regulation</keyword>
<keyword evidence="4" id="KW-0804">Transcription</keyword>
<dbReference type="Proteomes" id="UP000639051">
    <property type="component" value="Unassembled WGS sequence"/>
</dbReference>
<evidence type="ECO:0000313" key="6">
    <source>
        <dbReference type="EMBL" id="MBL0705821.1"/>
    </source>
</evidence>
<evidence type="ECO:0000256" key="2">
    <source>
        <dbReference type="ARBA" id="ARBA00022777"/>
    </source>
</evidence>
<dbReference type="SMART" id="SM01012">
    <property type="entry name" value="ANTAR"/>
    <property type="match status" value="1"/>
</dbReference>
<dbReference type="Gene3D" id="1.10.10.10">
    <property type="entry name" value="Winged helix-like DNA-binding domain superfamily/Winged helix DNA-binding domain"/>
    <property type="match status" value="1"/>
</dbReference>
<dbReference type="InterPro" id="IPR011006">
    <property type="entry name" value="CheY-like_superfamily"/>
</dbReference>
<feature type="domain" description="ANTAR" evidence="5">
    <location>
        <begin position="166"/>
        <end position="227"/>
    </location>
</feature>
<dbReference type="InterPro" id="IPR029016">
    <property type="entry name" value="GAF-like_dom_sf"/>
</dbReference>
<dbReference type="EMBL" id="JAERRC010000024">
    <property type="protein sequence ID" value="MBL0705821.1"/>
    <property type="molecule type" value="Genomic_DNA"/>
</dbReference>
<evidence type="ECO:0000313" key="7">
    <source>
        <dbReference type="Proteomes" id="UP000639051"/>
    </source>
</evidence>
<keyword evidence="1" id="KW-0808">Transferase</keyword>
<keyword evidence="7" id="KW-1185">Reference proteome</keyword>
<sequence>MSANSEPTDLALDFVELNKYLFTGGGAATALARLVVHAVKTVPGCAWAAITSWHTGEKPRSIASTGPVAASADELQYRLGEGPSLDAASSREVVWVPDLARDDRWPRFSAAALTETPARGVLSFHLLDEPARCALNLYSSDPDALTAESVTVAALFAAHARVLLLHADSSGKAAGLTTALNTSRQIGAAIGILMNAHHVTQEEAFDLLRQSSSRLNRKLRDVADDVMLTGELPPEEH</sequence>
<dbReference type="SUPFAM" id="SSF52172">
    <property type="entry name" value="CheY-like"/>
    <property type="match status" value="1"/>
</dbReference>
<evidence type="ECO:0000256" key="3">
    <source>
        <dbReference type="ARBA" id="ARBA00023015"/>
    </source>
</evidence>
<dbReference type="RefSeq" id="WP_189692373.1">
    <property type="nucleotide sequence ID" value="NZ_BNCM01000002.1"/>
</dbReference>
<keyword evidence="2" id="KW-0418">Kinase</keyword>
<evidence type="ECO:0000259" key="5">
    <source>
        <dbReference type="PROSITE" id="PS50921"/>
    </source>
</evidence>
<name>A0ABS1K6A2_9MICC</name>
<dbReference type="InterPro" id="IPR036388">
    <property type="entry name" value="WH-like_DNA-bd_sf"/>
</dbReference>
<organism evidence="6 7">
    <name type="scientific">Sinomonas cellulolyticus</name>
    <dbReference type="NCBI Taxonomy" id="2801916"/>
    <lineage>
        <taxon>Bacteria</taxon>
        <taxon>Bacillati</taxon>
        <taxon>Actinomycetota</taxon>
        <taxon>Actinomycetes</taxon>
        <taxon>Micrococcales</taxon>
        <taxon>Micrococcaceae</taxon>
        <taxon>Sinomonas</taxon>
    </lineage>
</organism>
<dbReference type="InterPro" id="IPR012074">
    <property type="entry name" value="GAF_ANTAR"/>
</dbReference>
<accession>A0ABS1K6A2</accession>
<reference evidence="6 7" key="1">
    <citation type="submission" date="2021-01" db="EMBL/GenBank/DDBJ databases">
        <title>Genome public.</title>
        <authorList>
            <person name="Liu C."/>
            <person name="Sun Q."/>
        </authorList>
    </citation>
    <scope>NUCLEOTIDE SEQUENCE [LARGE SCALE GENOMIC DNA]</scope>
    <source>
        <strain evidence="6 7">JC656</strain>
    </source>
</reference>
<dbReference type="SUPFAM" id="SSF55781">
    <property type="entry name" value="GAF domain-like"/>
    <property type="match status" value="1"/>
</dbReference>
<gene>
    <name evidence="6" type="ORF">JJE72_09905</name>
</gene>
<dbReference type="Pfam" id="PF03861">
    <property type="entry name" value="ANTAR"/>
    <property type="match status" value="1"/>
</dbReference>